<evidence type="ECO:0000313" key="2">
    <source>
        <dbReference type="Proteomes" id="UP000606786"/>
    </source>
</evidence>
<name>A0A811V7D8_CERCA</name>
<dbReference type="AlphaFoldDB" id="A0A811V7D8"/>
<protein>
    <submittedName>
        <fullName evidence="1">(Mediterranean fruit fly) hypothetical protein</fullName>
    </submittedName>
</protein>
<feature type="non-terminal residue" evidence="1">
    <location>
        <position position="1"/>
    </location>
</feature>
<sequence length="64" mass="6796">RSLGVPGKAGATVLADQSKPVNCNSSIVTLQQQQQQQQQQGCLGPQCKIFEHLSAAECAAFSYC</sequence>
<dbReference type="Proteomes" id="UP000606786">
    <property type="component" value="Unassembled WGS sequence"/>
</dbReference>
<reference evidence="1" key="1">
    <citation type="submission" date="2020-11" db="EMBL/GenBank/DDBJ databases">
        <authorList>
            <person name="Whitehead M."/>
        </authorList>
    </citation>
    <scope>NUCLEOTIDE SEQUENCE</scope>
    <source>
        <strain evidence="1">EGII</strain>
    </source>
</reference>
<gene>
    <name evidence="1" type="ORF">CCAP1982_LOCUS14776</name>
</gene>
<dbReference type="EMBL" id="CAJHJT010000034">
    <property type="protein sequence ID" value="CAD7006458.1"/>
    <property type="molecule type" value="Genomic_DNA"/>
</dbReference>
<evidence type="ECO:0000313" key="1">
    <source>
        <dbReference type="EMBL" id="CAD7006458.1"/>
    </source>
</evidence>
<proteinExistence type="predicted"/>
<keyword evidence="2" id="KW-1185">Reference proteome</keyword>
<comment type="caution">
    <text evidence="1">The sequence shown here is derived from an EMBL/GenBank/DDBJ whole genome shotgun (WGS) entry which is preliminary data.</text>
</comment>
<organism evidence="1 2">
    <name type="scientific">Ceratitis capitata</name>
    <name type="common">Mediterranean fruit fly</name>
    <name type="synonym">Tephritis capitata</name>
    <dbReference type="NCBI Taxonomy" id="7213"/>
    <lineage>
        <taxon>Eukaryota</taxon>
        <taxon>Metazoa</taxon>
        <taxon>Ecdysozoa</taxon>
        <taxon>Arthropoda</taxon>
        <taxon>Hexapoda</taxon>
        <taxon>Insecta</taxon>
        <taxon>Pterygota</taxon>
        <taxon>Neoptera</taxon>
        <taxon>Endopterygota</taxon>
        <taxon>Diptera</taxon>
        <taxon>Brachycera</taxon>
        <taxon>Muscomorpha</taxon>
        <taxon>Tephritoidea</taxon>
        <taxon>Tephritidae</taxon>
        <taxon>Ceratitis</taxon>
        <taxon>Ceratitis</taxon>
    </lineage>
</organism>
<accession>A0A811V7D8</accession>